<dbReference type="KEGG" id="slia:HA039_30670"/>
<dbReference type="Gene3D" id="3.30.530.20">
    <property type="match status" value="1"/>
</dbReference>
<dbReference type="SUPFAM" id="SSF55961">
    <property type="entry name" value="Bet v1-like"/>
    <property type="match status" value="1"/>
</dbReference>
<keyword evidence="2" id="KW-1185">Reference proteome</keyword>
<evidence type="ECO:0000313" key="1">
    <source>
        <dbReference type="EMBL" id="QIQ06092.1"/>
    </source>
</evidence>
<reference evidence="1 2" key="1">
    <citation type="submission" date="2020-03" db="EMBL/GenBank/DDBJ databases">
        <title>A novel species.</title>
        <authorList>
            <person name="Gao J."/>
        </authorList>
    </citation>
    <scope>NUCLEOTIDE SEQUENCE [LARGE SCALE GENOMIC DNA]</scope>
    <source>
        <strain evidence="1 2">QMT-12</strain>
    </source>
</reference>
<dbReference type="Pfam" id="PF10604">
    <property type="entry name" value="Polyketide_cyc2"/>
    <property type="match status" value="1"/>
</dbReference>
<dbReference type="Proteomes" id="UP000501179">
    <property type="component" value="Chromosome"/>
</dbReference>
<dbReference type="EMBL" id="CP050177">
    <property type="protein sequence ID" value="QIQ06092.1"/>
    <property type="molecule type" value="Genomic_DNA"/>
</dbReference>
<evidence type="ECO:0000313" key="2">
    <source>
        <dbReference type="Proteomes" id="UP000501179"/>
    </source>
</evidence>
<dbReference type="InterPro" id="IPR019587">
    <property type="entry name" value="Polyketide_cyclase/dehydratase"/>
</dbReference>
<gene>
    <name evidence="1" type="ORF">HA039_30670</name>
</gene>
<accession>A0A6G9H6C0</accession>
<protein>
    <submittedName>
        <fullName evidence="1">SRPBCC family protein</fullName>
    </submittedName>
</protein>
<name>A0A6G9H6C0_9ACTN</name>
<organism evidence="1 2">
    <name type="scientific">Streptomyces liangshanensis</name>
    <dbReference type="NCBI Taxonomy" id="2717324"/>
    <lineage>
        <taxon>Bacteria</taxon>
        <taxon>Bacillati</taxon>
        <taxon>Actinomycetota</taxon>
        <taxon>Actinomycetes</taxon>
        <taxon>Kitasatosporales</taxon>
        <taxon>Streptomycetaceae</taxon>
        <taxon>Streptomyces</taxon>
    </lineage>
</organism>
<dbReference type="AlphaFoldDB" id="A0A6G9H6C0"/>
<proteinExistence type="predicted"/>
<sequence length="151" mass="16727">MAAGTLTHRFTVPAPRDHLVAHLGDPANYVTLNPYVTEVSGVHERDGAVEFTAIERIRLLGPVHRNNRLSLVIRSEADHSRTVYDVTSPGGITVRIATDFTETPGGTDVLDTITLDVPWPIRRFALRQARFAQLHRADILARLDRGTSRLA</sequence>
<dbReference type="InterPro" id="IPR023393">
    <property type="entry name" value="START-like_dom_sf"/>
</dbReference>
<dbReference type="CDD" id="cd07812">
    <property type="entry name" value="SRPBCC"/>
    <property type="match status" value="1"/>
</dbReference>
<dbReference type="RefSeq" id="WP_167034829.1">
    <property type="nucleotide sequence ID" value="NZ_CP050177.1"/>
</dbReference>